<reference evidence="1 2" key="1">
    <citation type="journal article" date="2019" name="Environ. Microbiol.">
        <title>Genomics insights into ecotype formation of ammonia-oxidizing archaea in the deep ocean.</title>
        <authorList>
            <person name="Wang Y."/>
            <person name="Huang J.M."/>
            <person name="Cui G.J."/>
            <person name="Nunoura T."/>
            <person name="Takaki Y."/>
            <person name="Li W.L."/>
            <person name="Li J."/>
            <person name="Gao Z.M."/>
            <person name="Takai K."/>
            <person name="Zhang A.Q."/>
            <person name="Stepanauskas R."/>
        </authorList>
    </citation>
    <scope>NUCLEOTIDE SEQUENCE [LARGE SCALE GENOMIC DNA]</scope>
    <source>
        <strain evidence="1 2">C4</strain>
    </source>
</reference>
<sequence>MTEKTDISEQDLFVTEFPKKGYNIVDYLQGRVHFALLDEMKLMTKSGMTQSQIKKTILSNVTEIIDNFEPEKESKSL</sequence>
<accession>A0A7K4MKQ9</accession>
<dbReference type="Proteomes" id="UP000568446">
    <property type="component" value="Unassembled WGS sequence"/>
</dbReference>
<gene>
    <name evidence="1" type="ORF">HX850_01340</name>
</gene>
<proteinExistence type="predicted"/>
<dbReference type="EMBL" id="JACATK010000003">
    <property type="protein sequence ID" value="NWJ29553.1"/>
    <property type="molecule type" value="Genomic_DNA"/>
</dbReference>
<name>A0A7K4MKQ9_9ARCH</name>
<evidence type="ECO:0000313" key="1">
    <source>
        <dbReference type="EMBL" id="NWJ29553.1"/>
    </source>
</evidence>
<organism evidence="1 2">
    <name type="scientific">Marine Group I thaumarchaeote</name>
    <dbReference type="NCBI Taxonomy" id="2511932"/>
    <lineage>
        <taxon>Archaea</taxon>
        <taxon>Nitrososphaerota</taxon>
        <taxon>Marine Group I</taxon>
    </lineage>
</organism>
<protein>
    <submittedName>
        <fullName evidence="1">Uncharacterized protein</fullName>
    </submittedName>
</protein>
<evidence type="ECO:0000313" key="2">
    <source>
        <dbReference type="Proteomes" id="UP000568446"/>
    </source>
</evidence>
<comment type="caution">
    <text evidence="1">The sequence shown here is derived from an EMBL/GenBank/DDBJ whole genome shotgun (WGS) entry which is preliminary data.</text>
</comment>
<dbReference type="AlphaFoldDB" id="A0A7K4MKQ9"/>